<dbReference type="InterPro" id="IPR035987">
    <property type="entry name" value="Ribosomal_uS8_sf"/>
</dbReference>
<dbReference type="GO" id="GO:0003735">
    <property type="term" value="F:structural constituent of ribosome"/>
    <property type="evidence" value="ECO:0007669"/>
    <property type="project" value="InterPro"/>
</dbReference>
<dbReference type="PANTHER" id="PTHR11758">
    <property type="entry name" value="40S RIBOSOMAL PROTEIN S15A"/>
    <property type="match status" value="1"/>
</dbReference>
<evidence type="ECO:0000313" key="10">
    <source>
        <dbReference type="EMBL" id="KAB7629021.1"/>
    </source>
</evidence>
<dbReference type="OrthoDB" id="9802617at2"/>
<evidence type="ECO:0000256" key="1">
    <source>
        <dbReference type="ARBA" id="ARBA00006471"/>
    </source>
</evidence>
<dbReference type="EMBL" id="RCDC01000007">
    <property type="protein sequence ID" value="RLK49763.1"/>
    <property type="molecule type" value="Genomic_DNA"/>
</dbReference>
<evidence type="ECO:0000256" key="4">
    <source>
        <dbReference type="ARBA" id="ARBA00022980"/>
    </source>
</evidence>
<evidence type="ECO:0000256" key="2">
    <source>
        <dbReference type="ARBA" id="ARBA00022730"/>
    </source>
</evidence>
<evidence type="ECO:0000313" key="11">
    <source>
        <dbReference type="EMBL" id="RLK49763.1"/>
    </source>
</evidence>
<reference evidence="10 13" key="2">
    <citation type="submission" date="2019-10" db="EMBL/GenBank/DDBJ databases">
        <title>Halotolerant bacteria associated to Saharan-endemic halophytes Stipa tenacissima L. and Atriplex halimus L mitigate salt stress and promote growth of tomato plants.</title>
        <authorList>
            <person name="Dif G."/>
        </authorList>
    </citation>
    <scope>NUCLEOTIDE SEQUENCE [LARGE SCALE GENOMIC DNA]</scope>
    <source>
        <strain evidence="10 13">IS26</strain>
    </source>
</reference>
<evidence type="ECO:0000256" key="7">
    <source>
        <dbReference type="ARBA" id="ARBA00046740"/>
    </source>
</evidence>
<gene>
    <name evidence="8 10" type="primary">rpsH</name>
    <name evidence="11" type="ORF">BCL79_3236</name>
    <name evidence="10" type="ORF">F9K92_15600</name>
</gene>
<sequence length="132" mass="14304">MSMTDPIADLLVRIKNAAAVGKQTVKAPSSKIKVAIAEVLKAEGYITDLRVTKIENNKAELEIVLKYFEGKPVIETLKRFSRSGLRQYRGKSELPKVLNGLGISIISTSKGIMTDAQARQLGVGGEVLCFVA</sequence>
<dbReference type="HOGENOM" id="CLU_098428_0_0_6"/>
<dbReference type="Proteomes" id="UP000274786">
    <property type="component" value="Unassembled WGS sequence"/>
</dbReference>
<dbReference type="GO" id="GO:0005737">
    <property type="term" value="C:cytoplasm"/>
    <property type="evidence" value="ECO:0007669"/>
    <property type="project" value="UniProtKB-ARBA"/>
</dbReference>
<proteinExistence type="inferred from homology"/>
<dbReference type="Proteomes" id="UP000449004">
    <property type="component" value="Unassembled WGS sequence"/>
</dbReference>
<comment type="similarity">
    <text evidence="1 8 9">Belongs to the universal ribosomal protein uS8 family.</text>
</comment>
<comment type="function">
    <text evidence="8">One of the primary rRNA binding proteins, it binds directly to 16S rRNA central domain where it helps coordinate assembly of the platform of the 30S subunit.</text>
</comment>
<dbReference type="GO" id="GO:1990904">
    <property type="term" value="C:ribonucleoprotein complex"/>
    <property type="evidence" value="ECO:0007669"/>
    <property type="project" value="UniProtKB-KW"/>
</dbReference>
<dbReference type="InterPro" id="IPR000630">
    <property type="entry name" value="Ribosomal_uS8"/>
</dbReference>
<organism evidence="10 13">
    <name type="scientific">Stenotrophomonas rhizophila</name>
    <dbReference type="NCBI Taxonomy" id="216778"/>
    <lineage>
        <taxon>Bacteria</taxon>
        <taxon>Pseudomonadati</taxon>
        <taxon>Pseudomonadota</taxon>
        <taxon>Gammaproteobacteria</taxon>
        <taxon>Lysobacterales</taxon>
        <taxon>Lysobacteraceae</taxon>
        <taxon>Stenotrophomonas</taxon>
    </lineage>
</organism>
<dbReference type="STRING" id="216778.DX03_16010"/>
<dbReference type="GO" id="GO:0005840">
    <property type="term" value="C:ribosome"/>
    <property type="evidence" value="ECO:0007669"/>
    <property type="project" value="UniProtKB-KW"/>
</dbReference>
<keyword evidence="5 8" id="KW-0687">Ribonucleoprotein</keyword>
<keyword evidence="3 8" id="KW-0694">RNA-binding</keyword>
<evidence type="ECO:0000256" key="9">
    <source>
        <dbReference type="RuleBase" id="RU003660"/>
    </source>
</evidence>
<dbReference type="GeneID" id="61477419"/>
<evidence type="ECO:0000256" key="3">
    <source>
        <dbReference type="ARBA" id="ARBA00022884"/>
    </source>
</evidence>
<dbReference type="EMBL" id="WELC01000022">
    <property type="protein sequence ID" value="KAB7629021.1"/>
    <property type="molecule type" value="Genomic_DNA"/>
</dbReference>
<accession>A0A023Y689</accession>
<evidence type="ECO:0000256" key="8">
    <source>
        <dbReference type="HAMAP-Rule" id="MF_01302"/>
    </source>
</evidence>
<protein>
    <recommendedName>
        <fullName evidence="6 8">Small ribosomal subunit protein uS8</fullName>
    </recommendedName>
</protein>
<dbReference type="InterPro" id="IPR047863">
    <property type="entry name" value="Ribosomal_uS8_CS"/>
</dbReference>
<name>A0A023Y689_9GAMM</name>
<dbReference type="RefSeq" id="WP_019186156.1">
    <property type="nucleotide sequence ID" value="NZ_CP007597.1"/>
</dbReference>
<dbReference type="HAMAP" id="MF_01302_B">
    <property type="entry name" value="Ribosomal_uS8_B"/>
    <property type="match status" value="1"/>
</dbReference>
<dbReference type="AlphaFoldDB" id="A0A023Y689"/>
<evidence type="ECO:0000256" key="6">
    <source>
        <dbReference type="ARBA" id="ARBA00035258"/>
    </source>
</evidence>
<dbReference type="GO" id="GO:0019843">
    <property type="term" value="F:rRNA binding"/>
    <property type="evidence" value="ECO:0007669"/>
    <property type="project" value="UniProtKB-UniRule"/>
</dbReference>
<evidence type="ECO:0000256" key="5">
    <source>
        <dbReference type="ARBA" id="ARBA00023274"/>
    </source>
</evidence>
<evidence type="ECO:0000313" key="12">
    <source>
        <dbReference type="Proteomes" id="UP000274786"/>
    </source>
</evidence>
<keyword evidence="2 8" id="KW-0699">rRNA-binding</keyword>
<dbReference type="FunFam" id="3.30.1370.30:FF:000002">
    <property type="entry name" value="30S ribosomal protein S8"/>
    <property type="match status" value="1"/>
</dbReference>
<reference evidence="11 12" key="1">
    <citation type="submission" date="2018-10" db="EMBL/GenBank/DDBJ databases">
        <title>Comparative analysis of microorganisms from saline springs in Andes Mountain Range, Colombia.</title>
        <authorList>
            <person name="Rubin E."/>
        </authorList>
    </citation>
    <scope>NUCLEOTIDE SEQUENCE [LARGE SCALE GENOMIC DNA]</scope>
    <source>
        <strain evidence="11 12">USBA GBX 843</strain>
    </source>
</reference>
<dbReference type="Pfam" id="PF00410">
    <property type="entry name" value="Ribosomal_S8"/>
    <property type="match status" value="1"/>
</dbReference>
<dbReference type="Gene3D" id="3.30.1490.10">
    <property type="match status" value="1"/>
</dbReference>
<comment type="subunit">
    <text evidence="7 8">Part of the 30S ribosomal subunit. Contacts proteins S5 and S12.</text>
</comment>
<dbReference type="SUPFAM" id="SSF56047">
    <property type="entry name" value="Ribosomal protein S8"/>
    <property type="match status" value="1"/>
</dbReference>
<dbReference type="NCBIfam" id="NF001109">
    <property type="entry name" value="PRK00136.1"/>
    <property type="match status" value="1"/>
</dbReference>
<dbReference type="GO" id="GO:0006412">
    <property type="term" value="P:translation"/>
    <property type="evidence" value="ECO:0007669"/>
    <property type="project" value="UniProtKB-UniRule"/>
</dbReference>
<dbReference type="PROSITE" id="PS00053">
    <property type="entry name" value="RIBOSOMAL_S8"/>
    <property type="match status" value="1"/>
</dbReference>
<keyword evidence="4 8" id="KW-0689">Ribosomal protein</keyword>
<evidence type="ECO:0000313" key="13">
    <source>
        <dbReference type="Proteomes" id="UP000449004"/>
    </source>
</evidence>
<comment type="caution">
    <text evidence="10">The sequence shown here is derived from an EMBL/GenBank/DDBJ whole genome shotgun (WGS) entry which is preliminary data.</text>
</comment>
<dbReference type="FunFam" id="3.30.1490.10:FF:000001">
    <property type="entry name" value="30S ribosomal protein S8"/>
    <property type="match status" value="1"/>
</dbReference>
<dbReference type="Gene3D" id="3.30.1370.30">
    <property type="match status" value="1"/>
</dbReference>